<reference evidence="1" key="1">
    <citation type="journal article" date="2020" name="mSystems">
        <title>Genome- and Community-Level Interaction Insights into Carbon Utilization and Element Cycling Functions of Hydrothermarchaeota in Hydrothermal Sediment.</title>
        <authorList>
            <person name="Zhou Z."/>
            <person name="Liu Y."/>
            <person name="Xu W."/>
            <person name="Pan J."/>
            <person name="Luo Z.H."/>
            <person name="Li M."/>
        </authorList>
    </citation>
    <scope>NUCLEOTIDE SEQUENCE [LARGE SCALE GENOMIC DNA]</scope>
    <source>
        <strain evidence="1">SpSt-695</strain>
    </source>
</reference>
<dbReference type="EMBL" id="DTDP01000008">
    <property type="protein sequence ID" value="HGK53433.1"/>
    <property type="molecule type" value="Genomic_DNA"/>
</dbReference>
<organism evidence="1">
    <name type="scientific">candidate division WOR-3 bacterium</name>
    <dbReference type="NCBI Taxonomy" id="2052148"/>
    <lineage>
        <taxon>Bacteria</taxon>
        <taxon>Bacteria division WOR-3</taxon>
    </lineage>
</organism>
<name>A0A7V3ZS95_UNCW3</name>
<comment type="caution">
    <text evidence="1">The sequence shown here is derived from an EMBL/GenBank/DDBJ whole genome shotgun (WGS) entry which is preliminary data.</text>
</comment>
<accession>A0A7V3ZS95</accession>
<evidence type="ECO:0000313" key="1">
    <source>
        <dbReference type="EMBL" id="HGK53433.1"/>
    </source>
</evidence>
<proteinExistence type="predicted"/>
<gene>
    <name evidence="1" type="ORF">ENU72_00205</name>
</gene>
<sequence>MKILILIFFIQNQNIGEVWNWISNDGRLGGHLSMNLQGLSWPGNDTLNNYYLYRASFIVGAKDNGIISVRNSYLTENEWGYGCVCYEGPGVSDWDIIITWHDSLTNTRVPPGKHTGIAVICKSYTWSYEPWNDFIFYEFHLVWNKDQCDIPYVGEFLDSVFVGIYYDFDISGAAPPNAIKNTIISFDGYVAHEWPNYPYDSILLLPDSFLNIKDGIPDQYIVYGDDPLENTLYGNIIFLPRNLSYAFDPDGNSGFSEGYAGYALIYAPPSPADTFWIDSHGKESRIVRVWAHQIWSGENAPGVAEGWYAYMKGRHPATQNYRFAPFPIGLGEEIYEGLITSGPFKISDKETLRFVWVAGVGQKMNGGYDEVFGRGWIRGLRQTIDYALTAYYAGSQNSDPHHPSAPNEDIHYKLPPPGNIGEKKIIIPTIINSSFEIFLKRWKNIEIIDFTGKRLKKYRAIGWVRPFKDIKRGIYFLKIGNDKYKVIVIK</sequence>
<protein>
    <submittedName>
        <fullName evidence="1">Uncharacterized protein</fullName>
    </submittedName>
</protein>
<dbReference type="AlphaFoldDB" id="A0A7V3ZS95"/>